<reference evidence="2" key="1">
    <citation type="submission" date="2024-05" db="EMBL/GenBank/DDBJ databases">
        <authorList>
            <person name="Cai S.Y."/>
            <person name="Jin L.M."/>
            <person name="Li H.R."/>
        </authorList>
    </citation>
    <scope>NUCLEOTIDE SEQUENCE</scope>
    <source>
        <strain evidence="2">A5-74</strain>
    </source>
</reference>
<sequence>MHWPAIAGATATVLFVLSTLPMLIKARRSRDLRSYSGANLIIANCGNFLQSFYVITLPVGPIWAIHLFNTLASALMLTWWIRCRHRITSPTVRVQSPPPPLPCVIGAS</sequence>
<proteinExistence type="predicted"/>
<evidence type="ECO:0008006" key="3">
    <source>
        <dbReference type="Google" id="ProtNLM"/>
    </source>
</evidence>
<dbReference type="AlphaFoldDB" id="A0AAU8DNP9"/>
<gene>
    <name evidence="2" type="ORF">ABLG96_00710</name>
</gene>
<dbReference type="Gene3D" id="1.20.1280.290">
    <property type="match status" value="1"/>
</dbReference>
<protein>
    <recommendedName>
        <fullName evidence="3">PQ-loop repeat-containing protein</fullName>
    </recommendedName>
</protein>
<dbReference type="EMBL" id="CP159218">
    <property type="protein sequence ID" value="XCG63904.1"/>
    <property type="molecule type" value="Genomic_DNA"/>
</dbReference>
<evidence type="ECO:0000256" key="1">
    <source>
        <dbReference type="SAM" id="Phobius"/>
    </source>
</evidence>
<keyword evidence="1" id="KW-1133">Transmembrane helix</keyword>
<feature type="transmembrane region" description="Helical" evidence="1">
    <location>
        <begin position="62"/>
        <end position="81"/>
    </location>
</feature>
<name>A0AAU8DNP9_9ACTN</name>
<evidence type="ECO:0000313" key="2">
    <source>
        <dbReference type="EMBL" id="XCG63904.1"/>
    </source>
</evidence>
<accession>A0AAU8DNP9</accession>
<feature type="transmembrane region" description="Helical" evidence="1">
    <location>
        <begin position="36"/>
        <end position="56"/>
    </location>
</feature>
<keyword evidence="1" id="KW-0812">Transmembrane</keyword>
<keyword evidence="1" id="KW-0472">Membrane</keyword>
<organism evidence="2">
    <name type="scientific">Nakamurella sp. A5-74</name>
    <dbReference type="NCBI Taxonomy" id="3158264"/>
    <lineage>
        <taxon>Bacteria</taxon>
        <taxon>Bacillati</taxon>
        <taxon>Actinomycetota</taxon>
        <taxon>Actinomycetes</taxon>
        <taxon>Nakamurellales</taxon>
        <taxon>Nakamurellaceae</taxon>
        <taxon>Nakamurella</taxon>
    </lineage>
</organism>
<feature type="transmembrane region" description="Helical" evidence="1">
    <location>
        <begin position="6"/>
        <end position="24"/>
    </location>
</feature>
<dbReference type="RefSeq" id="WP_353649519.1">
    <property type="nucleotide sequence ID" value="NZ_CP159218.1"/>
</dbReference>